<keyword evidence="2" id="KW-1185">Reference proteome</keyword>
<proteinExistence type="predicted"/>
<dbReference type="RefSeq" id="WP_273637846.1">
    <property type="nucleotide sequence ID" value="NZ_JAQQXP010000001.1"/>
</dbReference>
<organism evidence="1 2">
    <name type="scientific">Alteromonas gilva</name>
    <dbReference type="NCBI Taxonomy" id="2987522"/>
    <lineage>
        <taxon>Bacteria</taxon>
        <taxon>Pseudomonadati</taxon>
        <taxon>Pseudomonadota</taxon>
        <taxon>Gammaproteobacteria</taxon>
        <taxon>Alteromonadales</taxon>
        <taxon>Alteromonadaceae</taxon>
        <taxon>Alteromonas/Salinimonas group</taxon>
        <taxon>Alteromonas</taxon>
    </lineage>
</organism>
<accession>A0ABT5KXH8</accession>
<reference evidence="1 2" key="1">
    <citation type="submission" date="2022-10" db="EMBL/GenBank/DDBJ databases">
        <title>Alteromonas sp. chi3 Genome sequencing.</title>
        <authorList>
            <person name="Park S."/>
        </authorList>
    </citation>
    <scope>NUCLEOTIDE SEQUENCE [LARGE SCALE GENOMIC DNA]</scope>
    <source>
        <strain evidence="2">chi3</strain>
    </source>
</reference>
<gene>
    <name evidence="1" type="ORF">OIK42_01740</name>
</gene>
<evidence type="ECO:0000313" key="1">
    <source>
        <dbReference type="EMBL" id="MDC8829474.1"/>
    </source>
</evidence>
<dbReference type="EMBL" id="JAQQXP010000001">
    <property type="protein sequence ID" value="MDC8829474.1"/>
    <property type="molecule type" value="Genomic_DNA"/>
</dbReference>
<sequence>MMDINDDELRLLQKYRLLDVGHQQIVEKFVDKILAMDHDDNEASLSNAELVNYAIELERQSDA</sequence>
<comment type="caution">
    <text evidence="1">The sequence shown here is derived from an EMBL/GenBank/DDBJ whole genome shotgun (WGS) entry which is preliminary data.</text>
</comment>
<name>A0ABT5KXH8_9ALTE</name>
<dbReference type="Proteomes" id="UP001218788">
    <property type="component" value="Unassembled WGS sequence"/>
</dbReference>
<evidence type="ECO:0000313" key="2">
    <source>
        <dbReference type="Proteomes" id="UP001218788"/>
    </source>
</evidence>
<protein>
    <submittedName>
        <fullName evidence="1">Uncharacterized protein</fullName>
    </submittedName>
</protein>